<proteinExistence type="predicted"/>
<accession>A0A1V8SKB5</accession>
<name>A0A1V8SKB5_9PEZI</name>
<dbReference type="STRING" id="1507870.A0A1V8SKB5"/>
<reference evidence="2" key="1">
    <citation type="submission" date="2017-03" db="EMBL/GenBank/DDBJ databases">
        <title>Genomes of endolithic fungi from Antarctica.</title>
        <authorList>
            <person name="Coleine C."/>
            <person name="Masonjones S."/>
            <person name="Stajich J.E."/>
        </authorList>
    </citation>
    <scope>NUCLEOTIDE SEQUENCE [LARGE SCALE GENOMIC DNA]</scope>
    <source>
        <strain evidence="2">CCFEE 5527</strain>
    </source>
</reference>
<dbReference type="PANTHER" id="PTHR47129:SF1">
    <property type="entry name" value="NMRA-LIKE DOMAIN-CONTAINING PROTEIN"/>
    <property type="match status" value="1"/>
</dbReference>
<dbReference type="Gene3D" id="3.40.50.720">
    <property type="entry name" value="NAD(P)-binding Rossmann-like Domain"/>
    <property type="match status" value="1"/>
</dbReference>
<evidence type="ECO:0000313" key="1">
    <source>
        <dbReference type="EMBL" id="OQN99311.1"/>
    </source>
</evidence>
<dbReference type="PANTHER" id="PTHR47129">
    <property type="entry name" value="QUINONE OXIDOREDUCTASE 2"/>
    <property type="match status" value="1"/>
</dbReference>
<dbReference type="Gene3D" id="3.90.25.10">
    <property type="entry name" value="UDP-galactose 4-epimerase, domain 1"/>
    <property type="match status" value="1"/>
</dbReference>
<sequence>MLVIVGASGKLGFATLTSLLDHQLLASSQIAVTSSSTSGSSKLQPFTSQGVTLHNANWDDPITHWTSVFKNADAIFLISSARIQKDFHDASPGHGREADHFRALEGAKAAGVKHVYYTSLAFANPSKSCVMTAHERTEAYLAEHWAGHFTIIREGLYSESWPLYFGHWDLQSDRNRSEVITAGGGKISWTSIADLGLANALILAAPRDEWKGRTVYLSQKQALSLAEVAKVVSEAKGSEVAFREVSRDEHEHFYAKERGMDEGLVTWWSKTYAALMDGECEINDSTLEDLLASKGVKPKPMEKTIHEMLR</sequence>
<dbReference type="InterPro" id="IPR036291">
    <property type="entry name" value="NAD(P)-bd_dom_sf"/>
</dbReference>
<dbReference type="Proteomes" id="UP000192596">
    <property type="component" value="Unassembled WGS sequence"/>
</dbReference>
<keyword evidence="2" id="KW-1185">Reference proteome</keyword>
<dbReference type="AlphaFoldDB" id="A0A1V8SKB5"/>
<comment type="caution">
    <text evidence="1">The sequence shown here is derived from an EMBL/GenBank/DDBJ whole genome shotgun (WGS) entry which is preliminary data.</text>
</comment>
<gene>
    <name evidence="1" type="ORF">B0A48_14287</name>
</gene>
<organism evidence="1 2">
    <name type="scientific">Cryoendolithus antarcticus</name>
    <dbReference type="NCBI Taxonomy" id="1507870"/>
    <lineage>
        <taxon>Eukaryota</taxon>
        <taxon>Fungi</taxon>
        <taxon>Dikarya</taxon>
        <taxon>Ascomycota</taxon>
        <taxon>Pezizomycotina</taxon>
        <taxon>Dothideomycetes</taxon>
        <taxon>Dothideomycetidae</taxon>
        <taxon>Cladosporiales</taxon>
        <taxon>Cladosporiaceae</taxon>
        <taxon>Cryoendolithus</taxon>
    </lineage>
</organism>
<protein>
    <submittedName>
        <fullName evidence="1">Uncharacterized protein</fullName>
    </submittedName>
</protein>
<evidence type="ECO:0000313" key="2">
    <source>
        <dbReference type="Proteomes" id="UP000192596"/>
    </source>
</evidence>
<dbReference type="InterPro" id="IPR052718">
    <property type="entry name" value="NmrA-type_oxidoreductase"/>
</dbReference>
<dbReference type="InParanoid" id="A0A1V8SKB5"/>
<dbReference type="SUPFAM" id="SSF51735">
    <property type="entry name" value="NAD(P)-binding Rossmann-fold domains"/>
    <property type="match status" value="1"/>
</dbReference>
<dbReference type="OrthoDB" id="419598at2759"/>
<dbReference type="EMBL" id="NAJO01000040">
    <property type="protein sequence ID" value="OQN99311.1"/>
    <property type="molecule type" value="Genomic_DNA"/>
</dbReference>